<dbReference type="Gene3D" id="3.40.366.10">
    <property type="entry name" value="Malonyl-Coenzyme A Acyl Carrier Protein, domain 2"/>
    <property type="match status" value="1"/>
</dbReference>
<dbReference type="Pfam" id="PF22621">
    <property type="entry name" value="CurL-like_PKS_C"/>
    <property type="match status" value="1"/>
</dbReference>
<feature type="region of interest" description="N-terminal hotdog fold" evidence="9">
    <location>
        <begin position="946"/>
        <end position="1086"/>
    </location>
</feature>
<dbReference type="InterPro" id="IPR020843">
    <property type="entry name" value="ER"/>
</dbReference>
<evidence type="ECO:0000256" key="10">
    <source>
        <dbReference type="SAM" id="MobiDB-lite"/>
    </source>
</evidence>
<dbReference type="Pfam" id="PF21089">
    <property type="entry name" value="PKS_DH_N"/>
    <property type="match status" value="1"/>
</dbReference>
<dbReference type="InterPro" id="IPR016039">
    <property type="entry name" value="Thiolase-like"/>
</dbReference>
<dbReference type="PROSITE" id="PS52019">
    <property type="entry name" value="PKS_MFAS_DH"/>
    <property type="match status" value="1"/>
</dbReference>
<dbReference type="Gene3D" id="3.10.129.110">
    <property type="entry name" value="Polyketide synthase dehydratase"/>
    <property type="match status" value="1"/>
</dbReference>
<dbReference type="Pfam" id="PF08659">
    <property type="entry name" value="KR"/>
    <property type="match status" value="1"/>
</dbReference>
<dbReference type="Pfam" id="PF14765">
    <property type="entry name" value="PS-DH"/>
    <property type="match status" value="1"/>
</dbReference>
<dbReference type="SUPFAM" id="SSF50129">
    <property type="entry name" value="GroES-like"/>
    <property type="match status" value="1"/>
</dbReference>
<comment type="similarity">
    <text evidence="1">Belongs to the carnitine/choline acetyltransferase family.</text>
</comment>
<dbReference type="InParanoid" id="A0A1J7IHG5"/>
<dbReference type="GO" id="GO:0006633">
    <property type="term" value="P:fatty acid biosynthetic process"/>
    <property type="evidence" value="ECO:0007669"/>
    <property type="project" value="TreeGrafter"/>
</dbReference>
<dbReference type="CDD" id="cd05195">
    <property type="entry name" value="enoyl_red"/>
    <property type="match status" value="1"/>
</dbReference>
<dbReference type="InterPro" id="IPR000542">
    <property type="entry name" value="Carn_acyl_trans"/>
</dbReference>
<dbReference type="PROSITE" id="PS50075">
    <property type="entry name" value="CARRIER"/>
    <property type="match status" value="1"/>
</dbReference>
<dbReference type="STRING" id="1408157.A0A1J7IHG5"/>
<dbReference type="SUPFAM" id="SSF47336">
    <property type="entry name" value="ACP-like"/>
    <property type="match status" value="1"/>
</dbReference>
<dbReference type="CDD" id="cd02440">
    <property type="entry name" value="AdoMet_MTases"/>
    <property type="match status" value="1"/>
</dbReference>
<dbReference type="PANTHER" id="PTHR43775">
    <property type="entry name" value="FATTY ACID SYNTHASE"/>
    <property type="match status" value="1"/>
</dbReference>
<gene>
    <name evidence="14" type="ORF">CONLIGDRAFT_672369</name>
</gene>
<dbReference type="SMART" id="SM00829">
    <property type="entry name" value="PKS_ER"/>
    <property type="match status" value="1"/>
</dbReference>
<dbReference type="EMBL" id="KV875100">
    <property type="protein sequence ID" value="OIW26902.1"/>
    <property type="molecule type" value="Genomic_DNA"/>
</dbReference>
<dbReference type="SMART" id="SM00827">
    <property type="entry name" value="PKS_AT"/>
    <property type="match status" value="1"/>
</dbReference>
<dbReference type="PANTHER" id="PTHR43775:SF22">
    <property type="entry name" value="SYNTHASE, PUTATIVE (JCVI)-RELATED"/>
    <property type="match status" value="1"/>
</dbReference>
<dbReference type="Pfam" id="PF08240">
    <property type="entry name" value="ADH_N"/>
    <property type="match status" value="1"/>
</dbReference>
<evidence type="ECO:0000259" key="12">
    <source>
        <dbReference type="PROSITE" id="PS52004"/>
    </source>
</evidence>
<dbReference type="InterPro" id="IPR014031">
    <property type="entry name" value="Ketoacyl_synth_C"/>
</dbReference>
<dbReference type="InterPro" id="IPR057326">
    <property type="entry name" value="KR_dom"/>
</dbReference>
<dbReference type="SUPFAM" id="SSF55048">
    <property type="entry name" value="Probable ACP-binding domain of malonyl-CoA ACP transacylase"/>
    <property type="match status" value="1"/>
</dbReference>
<dbReference type="Gene3D" id="3.90.180.10">
    <property type="entry name" value="Medium-chain alcohol dehydrogenases, catalytic domain"/>
    <property type="match status" value="1"/>
</dbReference>
<dbReference type="Pfam" id="PF23114">
    <property type="entry name" value="NAD-bd_HRPKS_sdrA"/>
    <property type="match status" value="1"/>
</dbReference>
<feature type="region of interest" description="C-terminal hotdog fold" evidence="9">
    <location>
        <begin position="1127"/>
        <end position="1282"/>
    </location>
</feature>
<name>A0A1J7IHG5_9PEZI</name>
<dbReference type="Pfam" id="PF13602">
    <property type="entry name" value="ADH_zinc_N_2"/>
    <property type="match status" value="1"/>
</dbReference>
<dbReference type="Pfam" id="PF02801">
    <property type="entry name" value="Ketoacyl-synt_C"/>
    <property type="match status" value="1"/>
</dbReference>
<dbReference type="SUPFAM" id="SSF52151">
    <property type="entry name" value="FabD/lysophospholipase-like"/>
    <property type="match status" value="1"/>
</dbReference>
<sequence length="3281" mass="354779">MARPESRIAVIGMACRLPGGADSPESLWSLLAEGRDGRKEVPRDRWDWKSFHNKNPGNKDTTNFSHAYFLDEDVSAFDARFFNISGVDAATIDPQQRFLIEVTYEALENAGLPIESLRGSDTSVHMAMFARDYDRMGYRDMNLVDTSHIIGSGEAILANRISYVLDLKGSSSTVDTGCSGGLVALHQACQTLRADEATVALAGASQLLLSPDQSTAMSPLTNKDGRSYTFDDRGAGYARGEGLGVLVLKRLDRAVADGDHIHAVIVESGVGHDGKTAGIFLPNGDAQEALSRSVYARAGLDPRETLFVESHGTGTVAGDNAEVGSIARVFGREAGRISVLPIGSIKTNIGHLEAVSGVAGAIKAIMVLKKNQIPPQLNFINPKSSLRLRERGLKVPLELTPLTPPGHTGPRRVSVNSFGYGGTNAHAILEAYESEPSPTNGDINGNGHVNGNGHDHDHGAEPKLIVLSANSESSLTRLVSNLQQWLASDQGRSTSFADLAYTLNTRRSKLSWRCSVVSSNSQELEEALGDAAKPVRAVKSARDVGLAFVFTGQGAQWFAMGRELLTDSNSQEFASSIALCSQTIKSLGCEWDLVVELSRDEGSSPLGEARFAQPITTAVQIALVDLLAATYGIRPQAVCGHSSGEIAAAYAAGALTKEAAMRVAYMRGVYSAKAKAANATPGGMLAVGEGESAINRRIKQLGSTGSGKVTVACVNSPESTTVSGDVAALLELQAALGAASVFNRRLKVDSAYHSHHMEVVAPSYLASLGGLTHGSPREDVAFYSSVTGARKHSGFGPSYWVSNLVSQVKFSAASQSVAQHLSNAHPTDANNVLIEVGPHAALSGPLRQSLSESNFKLASGVSFKYNYAPCLVRNTSAIRTVLALAGKVFESGSPVRLDGGESASRSSSRRHRVVGDLPSYPWDHSNTYWRESRLSKGNRLRPYPPHDLLGLFDVASSPYEPRWRYHVSLANIPWLRDHVVEGFVIFPGAGYLIMVIEAMKQLFQLRRTPGRITNINFRDAVFAQPVVIHDDGAKDSEEVELQLIISPSRQHAGSPWEYFRVVSYDSQNDPWIDNCSGLVSWDSVATTEPSTANSPTDEFVGARDDGLGHLTKAAADKWLLEVQALCPTSVDAAETYRHLKAAGNDYGDTFQGLKEIHVGKGYATAKIVIQDITQHIPGHYMQPHTIHPSTFDSIFQLEPVCFRREGLVAPIMPAMLGEISVAVDMDSAPGTEIVVALRHVQQTPRDATFSYCAYQKRSDGTFRPVVTGTDIRTQVVGEADSSHAAQKKMTYRMEWKPDVDYITQDDFMGQAASDDLSDGDHGEEASDQTAEAQLRLNNKVATIFIRRAVQRAREQGISTACSPYLSSLLTWMIKWDTTEAGRLLEGLSAQDETNLVEQAAIRSNNIVGLALSRLGPHYLDILTGKADASELLTHDNLLERLYSEHVLFTSHHAQAATYMRALVHKSPNPNVLVIGGGTGGAALPLIQTMERSNGSRLPVDMYTCTEASTDLLERARSRFDDRWAAPIGFKTFDPSHDPLAQGYAAQSFDLVVASMVSYAAARTDATVARLRKLLRLGTGRLMLVELTAVAAAHTAVFGTLDGWWASEDEQRQDGPLMSVPEWDVCLRRNGFSGADLAIPAHKGGLSDASTLIVARAVPVAGETSNGHHPRVSERPLVARVHLGYSDDTTQVAIGDAMCRALGNKGIQCSRESWRDQDPDSLAIVIDSAEHPLLVEPSPETFEQVKKLLLQGGSILWVSFQSSPQSAAKAALKNMVNGMARVLRRENPGLRLVTVDVQDPVSPGSDNVGLQHLIQKLTEITTLSFFRSPEVIGATEHEHAIRNGTVTIPRVIPDDHLATHIDSRNNPEQNNTSIDAALVDCQYLDRNRALKFDVQVPGLLKTIRFVDNDDMSDQLGPDEIQVEARAHGVNFKDVFIALGQMAPGTQMTGEVAGVVTAVGSNVQSWQAGDRVAALFVTPFGNQVRVNSKHAVAIPDSVTFAEAASVPLVFFTAWYCLHHVARVEKGQSVLIHAGSGGVGQAAIQLAQLVGAEVFATVGSAAKRKLIQERYGIPDSRIFSSHSGMFKKQILDATRGGDGVDVVLNSLSGQLLRDSWDCLAPFGTFCEIGKADILGRGQLGMAKFDKQATFAAVDVTYMHRMRPEVVMRGVRDIFAMVDRGLLRPVYPVTTFDMSRIEEAFHLMAERKHMGKLVLVADEETRVQATRPKAPVLRLQREGTYVIGGGLGDLGKRMGRFLAEQGAGHIVALTRRDAEAVARQPAVVELQEAISDLGGTLHIVQCDISDERSARGAADKMADLGLPPVRGVIQSATVLRDHPLEFMELDDWRDSVRPKVQGTLNMHEAFCSPETTDFFVMLSSVASIVGSASQSNYAAGNAFLDAFALAGKQCPRGVTKYATINVGAVEGSELVAGAMQQGSDVTRTIGSVSFADVLAALEYAINPQARGNHEAVQHLMHFNRDTMEDAFGPSALSDRMYDHVPSRRRQGGKTTNNSGAESKKQSVLQVVEQAETTAEAEGIVKQALLDKFTAFIGNDVPDVPIAALGLDSLVSIELKNWVKHTFRTPLQISELSGAQSMLALAKVIVSRMNLKTNKVNGASLDDNDQSRQGGALPEGRAGSQPAAAATVNGTEVASTPAGHGQNCCKLCKELPVQPLPDLDDTLDYWLEANEHLFSPQQLQAIHLDIQTMRAPDSPAHKILRDLYDTHAHDETNGWFTDIVTDARFLCRRAPIAPWTSIMVAQRDGPPGKRRHSQVERAATITSAALSYRRAMDAGEVEPLRIAGRPECTWAWAWLFNSTRVPQLGCDRVVSYAPSPGDRGARDHVAVLRKGRVFKVMLQDADGKDVSSRQLQVAFDAILERVDDAGVLSGLLTTDERDSWAQTRETLLAIDPSNVEYLHVLDSAMFVLCLDAGSPDTPDEIARHGYIGDGANRWFDKVLQFYVSANGRSGLITEHGILDGTAAAGLLDSISNAIKADAAAGSTGHNGHQPSNGHSSSSVELNEVVLKMTPEIDRHATALRKRYQQATSRSTYVREQLDEFGTDFLLQSRVPVKGAIDATFQLALRLFFGQNMSSWEPTSGAVFHAGRADAMQRATPAVNAFCDAAAGVYTEVQGGDEQSAANRGTRDQLRALLLAATKSLNAGMQTLLAGRGSQRVFEVLAYLWPTTTDDGGGAPKPDFLGDMVFFGRPGPPIFAQTNSLEGEMTVEDFVHLMPDADGFWSFISPEKEKISVSLTGGSQERTAAFVKELHRAARIMRDIVREPSLI</sequence>
<dbReference type="SMART" id="SM00826">
    <property type="entry name" value="PKS_DH"/>
    <property type="match status" value="1"/>
</dbReference>
<evidence type="ECO:0000259" key="11">
    <source>
        <dbReference type="PROSITE" id="PS50075"/>
    </source>
</evidence>
<dbReference type="InterPro" id="IPR001227">
    <property type="entry name" value="Ac_transferase_dom_sf"/>
</dbReference>
<dbReference type="Pfam" id="PF00755">
    <property type="entry name" value="Carn_acyltransf"/>
    <property type="match status" value="1"/>
</dbReference>
<dbReference type="InterPro" id="IPR029063">
    <property type="entry name" value="SAM-dependent_MTases_sf"/>
</dbReference>
<accession>A0A1J7IHG5</accession>
<dbReference type="GO" id="GO:0004312">
    <property type="term" value="F:fatty acid synthase activity"/>
    <property type="evidence" value="ECO:0007669"/>
    <property type="project" value="TreeGrafter"/>
</dbReference>
<dbReference type="InterPro" id="IPR009081">
    <property type="entry name" value="PP-bd_ACP"/>
</dbReference>
<protein>
    <submittedName>
        <fullName evidence="14">Beta-ketoacyl synthase domain-containing protein</fullName>
    </submittedName>
</protein>
<keyword evidence="15" id="KW-1185">Reference proteome</keyword>
<dbReference type="Gene3D" id="3.40.50.720">
    <property type="entry name" value="NAD(P)-binding Rossmann-like Domain"/>
    <property type="match status" value="2"/>
</dbReference>
<dbReference type="OrthoDB" id="329835at2759"/>
<dbReference type="CDD" id="cd00833">
    <property type="entry name" value="PKS"/>
    <property type="match status" value="1"/>
</dbReference>
<dbReference type="InterPro" id="IPR049552">
    <property type="entry name" value="PKS_DH_N"/>
</dbReference>
<dbReference type="InterPro" id="IPR039551">
    <property type="entry name" value="Cho/carn_acyl_trans"/>
</dbReference>
<dbReference type="Proteomes" id="UP000182658">
    <property type="component" value="Unassembled WGS sequence"/>
</dbReference>
<feature type="active site" description="Proton acceptor; for dehydratase activity" evidence="9">
    <location>
        <position position="978"/>
    </location>
</feature>
<dbReference type="InterPro" id="IPR013154">
    <property type="entry name" value="ADH-like_N"/>
</dbReference>
<proteinExistence type="inferred from homology"/>
<evidence type="ECO:0000313" key="14">
    <source>
        <dbReference type="EMBL" id="OIW26902.1"/>
    </source>
</evidence>
<organism evidence="14 15">
    <name type="scientific">Coniochaeta ligniaria NRRL 30616</name>
    <dbReference type="NCBI Taxonomy" id="1408157"/>
    <lineage>
        <taxon>Eukaryota</taxon>
        <taxon>Fungi</taxon>
        <taxon>Dikarya</taxon>
        <taxon>Ascomycota</taxon>
        <taxon>Pezizomycotina</taxon>
        <taxon>Sordariomycetes</taxon>
        <taxon>Sordariomycetidae</taxon>
        <taxon>Coniochaetales</taxon>
        <taxon>Coniochaetaceae</taxon>
        <taxon>Coniochaeta</taxon>
    </lineage>
</organism>
<reference evidence="14 15" key="1">
    <citation type="submission" date="2016-10" db="EMBL/GenBank/DDBJ databases">
        <title>Draft genome sequence of Coniochaeta ligniaria NRRL30616, a lignocellulolytic fungus for bioabatement of inhibitors in plant biomass hydrolysates.</title>
        <authorList>
            <consortium name="DOE Joint Genome Institute"/>
            <person name="Jimenez D.J."/>
            <person name="Hector R.E."/>
            <person name="Riley R."/>
            <person name="Sun H."/>
            <person name="Grigoriev I.V."/>
            <person name="Van Elsas J.D."/>
            <person name="Nichols N.N."/>
        </authorList>
    </citation>
    <scope>NUCLEOTIDE SEQUENCE [LARGE SCALE GENOMIC DNA]</scope>
    <source>
        <strain evidence="14 15">NRRL 30616</strain>
    </source>
</reference>
<dbReference type="InterPro" id="IPR020807">
    <property type="entry name" value="PKS_DH"/>
</dbReference>
<evidence type="ECO:0000256" key="9">
    <source>
        <dbReference type="PROSITE-ProRule" id="PRU01363"/>
    </source>
</evidence>
<dbReference type="SUPFAM" id="SSF52777">
    <property type="entry name" value="CoA-dependent acyltransferases"/>
    <property type="match status" value="2"/>
</dbReference>
<dbReference type="Pfam" id="PF00698">
    <property type="entry name" value="Acyl_transf_1"/>
    <property type="match status" value="1"/>
</dbReference>
<dbReference type="InterPro" id="IPR014043">
    <property type="entry name" value="Acyl_transferase_dom"/>
</dbReference>
<feature type="region of interest" description="Disordered" evidence="10">
    <location>
        <begin position="2611"/>
        <end position="2638"/>
    </location>
</feature>
<dbReference type="Pfam" id="PF00109">
    <property type="entry name" value="ketoacyl-synt"/>
    <property type="match status" value="1"/>
</dbReference>
<dbReference type="InterPro" id="IPR011032">
    <property type="entry name" value="GroES-like_sf"/>
</dbReference>
<dbReference type="SMART" id="SM00825">
    <property type="entry name" value="PKS_KS"/>
    <property type="match status" value="1"/>
</dbReference>
<dbReference type="SUPFAM" id="SSF53901">
    <property type="entry name" value="Thiolase-like"/>
    <property type="match status" value="1"/>
</dbReference>
<dbReference type="GO" id="GO:0044550">
    <property type="term" value="P:secondary metabolite biosynthetic process"/>
    <property type="evidence" value="ECO:0007669"/>
    <property type="project" value="TreeGrafter"/>
</dbReference>
<evidence type="ECO:0000256" key="1">
    <source>
        <dbReference type="ARBA" id="ARBA00005232"/>
    </source>
</evidence>
<evidence type="ECO:0000259" key="13">
    <source>
        <dbReference type="PROSITE" id="PS52019"/>
    </source>
</evidence>
<dbReference type="PROSITE" id="PS00440">
    <property type="entry name" value="ACYLTRANSF_C_2"/>
    <property type="match status" value="1"/>
</dbReference>
<keyword evidence="4" id="KW-0808">Transferase</keyword>
<dbReference type="InterPro" id="IPR042231">
    <property type="entry name" value="Cho/carn_acyl_trans_2"/>
</dbReference>
<dbReference type="InterPro" id="IPR013968">
    <property type="entry name" value="PKS_KR"/>
</dbReference>
<dbReference type="InterPro" id="IPR016035">
    <property type="entry name" value="Acyl_Trfase/lysoPLipase"/>
</dbReference>
<feature type="domain" description="Carrier" evidence="11">
    <location>
        <begin position="2527"/>
        <end position="2604"/>
    </location>
</feature>
<dbReference type="GO" id="GO:1901336">
    <property type="term" value="P:lactone biosynthetic process"/>
    <property type="evidence" value="ECO:0007669"/>
    <property type="project" value="UniProtKB-ARBA"/>
</dbReference>
<feature type="active site" description="Proton acceptor" evidence="8">
    <location>
        <position position="2970"/>
    </location>
</feature>
<keyword evidence="7" id="KW-0012">Acyltransferase</keyword>
<dbReference type="InterPro" id="IPR016036">
    <property type="entry name" value="Malonyl_transacylase_ACP-bd"/>
</dbReference>
<dbReference type="SUPFAM" id="SSF51735">
    <property type="entry name" value="NAD(P)-binding Rossmann-fold domains"/>
    <property type="match status" value="2"/>
</dbReference>
<dbReference type="InterPro" id="IPR036736">
    <property type="entry name" value="ACP-like_sf"/>
</dbReference>
<dbReference type="Gene3D" id="3.40.50.150">
    <property type="entry name" value="Vaccinia Virus protein VP39"/>
    <property type="match status" value="1"/>
</dbReference>
<feature type="domain" description="PKS/mFAS DH" evidence="13">
    <location>
        <begin position="946"/>
        <end position="1282"/>
    </location>
</feature>
<dbReference type="PROSITE" id="PS52004">
    <property type="entry name" value="KS3_2"/>
    <property type="match status" value="1"/>
</dbReference>
<evidence type="ECO:0000256" key="5">
    <source>
        <dbReference type="ARBA" id="ARBA00023002"/>
    </source>
</evidence>
<dbReference type="InterPro" id="IPR014030">
    <property type="entry name" value="Ketoacyl_synth_N"/>
</dbReference>
<dbReference type="GO" id="GO:0016491">
    <property type="term" value="F:oxidoreductase activity"/>
    <property type="evidence" value="ECO:0007669"/>
    <property type="project" value="UniProtKB-KW"/>
</dbReference>
<dbReference type="InterPro" id="IPR050091">
    <property type="entry name" value="PKS_NRPS_Biosynth_Enz"/>
</dbReference>
<evidence type="ECO:0000313" key="15">
    <source>
        <dbReference type="Proteomes" id="UP000182658"/>
    </source>
</evidence>
<dbReference type="InterPro" id="IPR020841">
    <property type="entry name" value="PKS_Beta-ketoAc_synthase_dom"/>
</dbReference>
<dbReference type="Gene3D" id="3.30.70.3290">
    <property type="match status" value="1"/>
</dbReference>
<dbReference type="SUPFAM" id="SSF53335">
    <property type="entry name" value="S-adenosyl-L-methionine-dependent methyltransferases"/>
    <property type="match status" value="1"/>
</dbReference>
<dbReference type="InterPro" id="IPR042104">
    <property type="entry name" value="PKS_dehydratase_sf"/>
</dbReference>
<dbReference type="Gene3D" id="3.30.559.10">
    <property type="entry name" value="Chloramphenicol acetyltransferase-like domain"/>
    <property type="match status" value="1"/>
</dbReference>
<feature type="region of interest" description="Disordered" evidence="10">
    <location>
        <begin position="2496"/>
        <end position="2519"/>
    </location>
</feature>
<keyword evidence="2" id="KW-0596">Phosphopantetheine</keyword>
<evidence type="ECO:0000256" key="7">
    <source>
        <dbReference type="ARBA" id="ARBA00023315"/>
    </source>
</evidence>
<keyword evidence="5" id="KW-0560">Oxidoreductase</keyword>
<keyword evidence="3" id="KW-0597">Phosphoprotein</keyword>
<dbReference type="FunFam" id="3.40.50.720:FF:000209">
    <property type="entry name" value="Polyketide synthase Pks12"/>
    <property type="match status" value="1"/>
</dbReference>
<dbReference type="InterPro" id="IPR049551">
    <property type="entry name" value="PKS_DH_C"/>
</dbReference>
<feature type="compositionally biased region" description="Polar residues" evidence="10">
    <location>
        <begin position="2504"/>
        <end position="2519"/>
    </location>
</feature>
<feature type="active site" description="Proton donor; for dehydratase activity" evidence="9">
    <location>
        <position position="1192"/>
    </location>
</feature>
<evidence type="ECO:0000256" key="4">
    <source>
        <dbReference type="ARBA" id="ARBA00022679"/>
    </source>
</evidence>
<dbReference type="InterPro" id="IPR056501">
    <property type="entry name" value="NAD-bd_HRPKS_sdrA"/>
</dbReference>
<evidence type="ECO:0000256" key="3">
    <source>
        <dbReference type="ARBA" id="ARBA00022553"/>
    </source>
</evidence>
<evidence type="ECO:0000256" key="6">
    <source>
        <dbReference type="ARBA" id="ARBA00023268"/>
    </source>
</evidence>
<dbReference type="InterPro" id="IPR023213">
    <property type="entry name" value="CAT-like_dom_sf"/>
</dbReference>
<dbReference type="SMART" id="SM00822">
    <property type="entry name" value="PKS_KR"/>
    <property type="match status" value="1"/>
</dbReference>
<dbReference type="InterPro" id="IPR049900">
    <property type="entry name" value="PKS_mFAS_DH"/>
</dbReference>
<evidence type="ECO:0000256" key="2">
    <source>
        <dbReference type="ARBA" id="ARBA00022450"/>
    </source>
</evidence>
<dbReference type="InterPro" id="IPR036291">
    <property type="entry name" value="NAD(P)-bd_dom_sf"/>
</dbReference>
<evidence type="ECO:0000256" key="8">
    <source>
        <dbReference type="PIRSR" id="PIRSR600542-1"/>
    </source>
</evidence>
<dbReference type="Gene3D" id="3.40.47.10">
    <property type="match status" value="1"/>
</dbReference>
<keyword evidence="6" id="KW-0511">Multifunctional enzyme</keyword>
<dbReference type="Gene3D" id="3.30.559.70">
    <property type="entry name" value="Choline/Carnitine o-acyltransferase, domain 2"/>
    <property type="match status" value="1"/>
</dbReference>
<feature type="domain" description="Ketosynthase family 3 (KS3)" evidence="12">
    <location>
        <begin position="5"/>
        <end position="431"/>
    </location>
</feature>